<dbReference type="PROSITE" id="PS50977">
    <property type="entry name" value="HTH_TETR_2"/>
    <property type="match status" value="1"/>
</dbReference>
<keyword evidence="3" id="KW-0804">Transcription</keyword>
<dbReference type="PANTHER" id="PTHR30055">
    <property type="entry name" value="HTH-TYPE TRANSCRIPTIONAL REGULATOR RUTR"/>
    <property type="match status" value="1"/>
</dbReference>
<feature type="DNA-binding region" description="H-T-H motif" evidence="4">
    <location>
        <begin position="59"/>
        <end position="78"/>
    </location>
</feature>
<evidence type="ECO:0000313" key="7">
    <source>
        <dbReference type="Proteomes" id="UP000682843"/>
    </source>
</evidence>
<dbReference type="RefSeq" id="WP_211909600.1">
    <property type="nucleotide sequence ID" value="NZ_CP036498.1"/>
</dbReference>
<evidence type="ECO:0000256" key="2">
    <source>
        <dbReference type="ARBA" id="ARBA00023125"/>
    </source>
</evidence>
<dbReference type="InterPro" id="IPR050109">
    <property type="entry name" value="HTH-type_TetR-like_transc_reg"/>
</dbReference>
<evidence type="ECO:0000256" key="1">
    <source>
        <dbReference type="ARBA" id="ARBA00023015"/>
    </source>
</evidence>
<accession>A0ABX8AB56</accession>
<dbReference type="Pfam" id="PF00440">
    <property type="entry name" value="TetR_N"/>
    <property type="match status" value="1"/>
</dbReference>
<keyword evidence="2 4" id="KW-0238">DNA-binding</keyword>
<feature type="domain" description="HTH tetR-type" evidence="5">
    <location>
        <begin position="36"/>
        <end position="96"/>
    </location>
</feature>
<evidence type="ECO:0000256" key="3">
    <source>
        <dbReference type="ARBA" id="ARBA00023163"/>
    </source>
</evidence>
<dbReference type="Proteomes" id="UP000682843">
    <property type="component" value="Chromosome"/>
</dbReference>
<name>A0ABX8AB56_9BRAD</name>
<dbReference type="Gene3D" id="1.10.357.10">
    <property type="entry name" value="Tetracycline Repressor, domain 2"/>
    <property type="match status" value="1"/>
</dbReference>
<sequence>MPKPHSSRPTKPAKAHDIEPIIRLNRVNAPKQARSERRLQEIIQALDDLLDGRTFEDITIPDIAARAGCVPASIYARFRDKASILVALHESIRDRQIANIDESMRLERHEHLSLQESIYTILHNLTRYYSRQRNLLRPAYLLGDDEIYERASALIRHVTDRISAIVRHHMKDIPGDVVDRRVDLAMRAVYALLQQRMVFQDVRTGRLMPVSDEATARELDGLFMQLVVQGS</sequence>
<organism evidence="6 7">
    <name type="scientific">Tardiphaga alba</name>
    <dbReference type="NCBI Taxonomy" id="340268"/>
    <lineage>
        <taxon>Bacteria</taxon>
        <taxon>Pseudomonadati</taxon>
        <taxon>Pseudomonadota</taxon>
        <taxon>Alphaproteobacteria</taxon>
        <taxon>Hyphomicrobiales</taxon>
        <taxon>Nitrobacteraceae</taxon>
        <taxon>Tardiphaga</taxon>
    </lineage>
</organism>
<evidence type="ECO:0000259" key="5">
    <source>
        <dbReference type="PROSITE" id="PS50977"/>
    </source>
</evidence>
<protein>
    <submittedName>
        <fullName evidence="6">TetR/AcrR family transcriptional regulator</fullName>
    </submittedName>
</protein>
<keyword evidence="7" id="KW-1185">Reference proteome</keyword>
<keyword evidence="1" id="KW-0805">Transcription regulation</keyword>
<gene>
    <name evidence="6" type="ORF">RPMA_20760</name>
</gene>
<dbReference type="SUPFAM" id="SSF46689">
    <property type="entry name" value="Homeodomain-like"/>
    <property type="match status" value="1"/>
</dbReference>
<dbReference type="PANTHER" id="PTHR30055:SF234">
    <property type="entry name" value="HTH-TYPE TRANSCRIPTIONAL REGULATOR BETI"/>
    <property type="match status" value="1"/>
</dbReference>
<evidence type="ECO:0000313" key="6">
    <source>
        <dbReference type="EMBL" id="QUS41003.1"/>
    </source>
</evidence>
<dbReference type="InterPro" id="IPR001647">
    <property type="entry name" value="HTH_TetR"/>
</dbReference>
<reference evidence="6 7" key="1">
    <citation type="submission" date="2019-02" db="EMBL/GenBank/DDBJ databases">
        <title>Emended description of the genus Rhodopseudomonas and description of Rhodopseudomonas albus sp. nov., a non-phototrophic, heavy-metal-tolerant bacterium isolated from garden soil.</title>
        <authorList>
            <person name="Bao Z."/>
            <person name="Cao W.W."/>
            <person name="Sato Y."/>
            <person name="Nishizawa T."/>
            <person name="Zhao J."/>
            <person name="Guo Y."/>
            <person name="Ohta H."/>
        </authorList>
    </citation>
    <scope>NUCLEOTIDE SEQUENCE [LARGE SCALE GENOMIC DNA]</scope>
    <source>
        <strain evidence="6 7">SK50-23</strain>
    </source>
</reference>
<dbReference type="EMBL" id="CP036498">
    <property type="protein sequence ID" value="QUS41003.1"/>
    <property type="molecule type" value="Genomic_DNA"/>
</dbReference>
<evidence type="ECO:0000256" key="4">
    <source>
        <dbReference type="PROSITE-ProRule" id="PRU00335"/>
    </source>
</evidence>
<dbReference type="InterPro" id="IPR009057">
    <property type="entry name" value="Homeodomain-like_sf"/>
</dbReference>
<proteinExistence type="predicted"/>